<proteinExistence type="predicted"/>
<dbReference type="EMBL" id="CP017696">
    <property type="protein sequence ID" value="ATO41906.1"/>
    <property type="molecule type" value="Genomic_DNA"/>
</dbReference>
<gene>
    <name evidence="1" type="ORF">BA20089_07085</name>
</gene>
<dbReference type="AlphaFoldDB" id="A0AAD0ABV4"/>
<dbReference type="Proteomes" id="UP000224056">
    <property type="component" value="Chromosome"/>
</dbReference>
<evidence type="ECO:0000313" key="1">
    <source>
        <dbReference type="EMBL" id="ATO41906.1"/>
    </source>
</evidence>
<sequence length="60" mass="6608">MVCSFLALECRCSYCNTRQGPLRVFSGSDQGKNQGGDQRLGTLVREVGKRTEGERVEVEG</sequence>
<name>A0AAD0ABV4_9BIFI</name>
<evidence type="ECO:0000313" key="2">
    <source>
        <dbReference type="Proteomes" id="UP000224056"/>
    </source>
</evidence>
<accession>A0AAD0ABV4</accession>
<reference evidence="1 2" key="1">
    <citation type="submission" date="2016-10" db="EMBL/GenBank/DDBJ databases">
        <title>The whole genome sequencing and assembly of B. asteroides DSM 20089 strain.</title>
        <authorList>
            <person name="Lee Y.-J."/>
            <person name="Park M.-K."/>
            <person name="Yi H."/>
            <person name="Bahn Y.-S."/>
            <person name="Kim J.F."/>
            <person name="Lee D.-W."/>
        </authorList>
    </citation>
    <scope>NUCLEOTIDE SEQUENCE [LARGE SCALE GENOMIC DNA]</scope>
    <source>
        <strain evidence="1 2">DSM 20089</strain>
    </source>
</reference>
<protein>
    <submittedName>
        <fullName evidence="1">Uncharacterized protein</fullName>
    </submittedName>
</protein>
<organism evidence="1 2">
    <name type="scientific">Bifidobacterium asteroides DSM 20089</name>
    <dbReference type="NCBI Taxonomy" id="1437594"/>
    <lineage>
        <taxon>Bacteria</taxon>
        <taxon>Bacillati</taxon>
        <taxon>Actinomycetota</taxon>
        <taxon>Actinomycetes</taxon>
        <taxon>Bifidobacteriales</taxon>
        <taxon>Bifidobacteriaceae</taxon>
        <taxon>Bifidobacterium</taxon>
    </lineage>
</organism>